<sequence>MCDTFCVDKGTGLSKATVSSVCAKVSDILAAKLPEFVKFPDGADAALAKQEHGAIAGTGVHMRFMLLKLV</sequence>
<name>A0A9D4ISQ0_DREPO</name>
<evidence type="ECO:0000313" key="1">
    <source>
        <dbReference type="EMBL" id="KAH3782688.1"/>
    </source>
</evidence>
<keyword evidence="2" id="KW-1185">Reference proteome</keyword>
<dbReference type="Proteomes" id="UP000828390">
    <property type="component" value="Unassembled WGS sequence"/>
</dbReference>
<comment type="caution">
    <text evidence="1">The sequence shown here is derived from an EMBL/GenBank/DDBJ whole genome shotgun (WGS) entry which is preliminary data.</text>
</comment>
<dbReference type="AlphaFoldDB" id="A0A9D4ISQ0"/>
<accession>A0A9D4ISQ0</accession>
<gene>
    <name evidence="1" type="ORF">DPMN_160607</name>
</gene>
<reference evidence="1" key="2">
    <citation type="submission" date="2020-11" db="EMBL/GenBank/DDBJ databases">
        <authorList>
            <person name="McCartney M.A."/>
            <person name="Auch B."/>
            <person name="Kono T."/>
            <person name="Mallez S."/>
            <person name="Becker A."/>
            <person name="Gohl D.M."/>
            <person name="Silverstein K.A.T."/>
            <person name="Koren S."/>
            <person name="Bechman K.B."/>
            <person name="Herman A."/>
            <person name="Abrahante J.E."/>
            <person name="Garbe J."/>
        </authorList>
    </citation>
    <scope>NUCLEOTIDE SEQUENCE</scope>
    <source>
        <strain evidence="1">Duluth1</strain>
        <tissue evidence="1">Whole animal</tissue>
    </source>
</reference>
<organism evidence="1 2">
    <name type="scientific">Dreissena polymorpha</name>
    <name type="common">Zebra mussel</name>
    <name type="synonym">Mytilus polymorpha</name>
    <dbReference type="NCBI Taxonomy" id="45954"/>
    <lineage>
        <taxon>Eukaryota</taxon>
        <taxon>Metazoa</taxon>
        <taxon>Spiralia</taxon>
        <taxon>Lophotrochozoa</taxon>
        <taxon>Mollusca</taxon>
        <taxon>Bivalvia</taxon>
        <taxon>Autobranchia</taxon>
        <taxon>Heteroconchia</taxon>
        <taxon>Euheterodonta</taxon>
        <taxon>Imparidentia</taxon>
        <taxon>Neoheterodontei</taxon>
        <taxon>Myida</taxon>
        <taxon>Dreissenoidea</taxon>
        <taxon>Dreissenidae</taxon>
        <taxon>Dreissena</taxon>
    </lineage>
</organism>
<reference evidence="1" key="1">
    <citation type="journal article" date="2019" name="bioRxiv">
        <title>The Genome of the Zebra Mussel, Dreissena polymorpha: A Resource for Invasive Species Research.</title>
        <authorList>
            <person name="McCartney M.A."/>
            <person name="Auch B."/>
            <person name="Kono T."/>
            <person name="Mallez S."/>
            <person name="Zhang Y."/>
            <person name="Obille A."/>
            <person name="Becker A."/>
            <person name="Abrahante J.E."/>
            <person name="Garbe J."/>
            <person name="Badalamenti J.P."/>
            <person name="Herman A."/>
            <person name="Mangelson H."/>
            <person name="Liachko I."/>
            <person name="Sullivan S."/>
            <person name="Sone E.D."/>
            <person name="Koren S."/>
            <person name="Silverstein K.A.T."/>
            <person name="Beckman K.B."/>
            <person name="Gohl D.M."/>
        </authorList>
    </citation>
    <scope>NUCLEOTIDE SEQUENCE</scope>
    <source>
        <strain evidence="1">Duluth1</strain>
        <tissue evidence="1">Whole animal</tissue>
    </source>
</reference>
<dbReference type="EMBL" id="JAIWYP010000008">
    <property type="protein sequence ID" value="KAH3782688.1"/>
    <property type="molecule type" value="Genomic_DNA"/>
</dbReference>
<proteinExistence type="predicted"/>
<protein>
    <submittedName>
        <fullName evidence="1">Uncharacterized protein</fullName>
    </submittedName>
</protein>
<evidence type="ECO:0000313" key="2">
    <source>
        <dbReference type="Proteomes" id="UP000828390"/>
    </source>
</evidence>